<evidence type="ECO:0000313" key="1">
    <source>
        <dbReference type="EMBL" id="GAL19497.1"/>
    </source>
</evidence>
<dbReference type="STRING" id="990268.JCM19235_853"/>
<evidence type="ECO:0000313" key="2">
    <source>
        <dbReference type="Proteomes" id="UP000029228"/>
    </source>
</evidence>
<dbReference type="InterPro" id="IPR017746">
    <property type="entry name" value="Cellulose_synthase_operon_BcsQ"/>
</dbReference>
<dbReference type="Proteomes" id="UP000029228">
    <property type="component" value="Unassembled WGS sequence"/>
</dbReference>
<organism evidence="1 2">
    <name type="scientific">Vibrio maritimus</name>
    <dbReference type="NCBI Taxonomy" id="990268"/>
    <lineage>
        <taxon>Bacteria</taxon>
        <taxon>Pseudomonadati</taxon>
        <taxon>Pseudomonadota</taxon>
        <taxon>Gammaproteobacteria</taxon>
        <taxon>Vibrionales</taxon>
        <taxon>Vibrionaceae</taxon>
        <taxon>Vibrio</taxon>
    </lineage>
</organism>
<protein>
    <submittedName>
        <fullName evidence="1">Cellulose synthase putative</fullName>
    </submittedName>
</protein>
<proteinExistence type="predicted"/>
<dbReference type="AlphaFoldDB" id="A0A090SJB2"/>
<accession>A0A090SJB2</accession>
<dbReference type="Pfam" id="PF06564">
    <property type="entry name" value="CBP_BcsQ"/>
    <property type="match status" value="1"/>
</dbReference>
<keyword evidence="2" id="KW-1185">Reference proteome</keyword>
<dbReference type="EMBL" id="BBMR01000004">
    <property type="protein sequence ID" value="GAL19497.1"/>
    <property type="molecule type" value="Genomic_DNA"/>
</dbReference>
<comment type="caution">
    <text evidence="1">The sequence shown here is derived from an EMBL/GenBank/DDBJ whole genome shotgun (WGS) entry which is preliminary data.</text>
</comment>
<reference evidence="1 2" key="2">
    <citation type="submission" date="2014-09" db="EMBL/GenBank/DDBJ databases">
        <authorList>
            <consortium name="NBRP consortium"/>
            <person name="Sawabe T."/>
            <person name="Meirelles P."/>
            <person name="Nakanishi M."/>
            <person name="Sayaka M."/>
            <person name="Hattori M."/>
            <person name="Ohkuma M."/>
        </authorList>
    </citation>
    <scope>NUCLEOTIDE SEQUENCE [LARGE SCALE GENOMIC DNA]</scope>
    <source>
        <strain evidence="2">JCM19235</strain>
    </source>
</reference>
<dbReference type="SUPFAM" id="SSF52540">
    <property type="entry name" value="P-loop containing nucleoside triphosphate hydrolases"/>
    <property type="match status" value="1"/>
</dbReference>
<sequence>MSVLLVKGIHAGVGANSVAANLAAAYTVLGHKVLLLDLDAKNLIGPWFGHSTENVLGWTDAIESGDSWKSALLKDPIGSYFLPHGSILLEPAEYRSRLSEMLGAAQDKFEIIIVSAHHDFVAAAVESILLTINVVNPTPSSVTLLNRFLQLNKADPSTYFVLNQCRHDMALSRDMTLVLEETLGTRLISAHLYFDIAIQEAFAMLGNVMTVAKRSNAAVEFRQLATVLLSQIEKNQLRS</sequence>
<dbReference type="OrthoDB" id="5288747at2"/>
<gene>
    <name evidence="1" type="ORF">JCM19235_853</name>
</gene>
<dbReference type="Gene3D" id="3.40.50.300">
    <property type="entry name" value="P-loop containing nucleotide triphosphate hydrolases"/>
    <property type="match status" value="1"/>
</dbReference>
<name>A0A090SJB2_9VIBR</name>
<reference evidence="1 2" key="1">
    <citation type="submission" date="2014-09" db="EMBL/GenBank/DDBJ databases">
        <title>Vibrio maritimus JCM 19235. (C45) whole genome shotgun sequence.</title>
        <authorList>
            <person name="Sawabe T."/>
            <person name="Meirelles P."/>
            <person name="Nakanishi M."/>
            <person name="Sayaka M."/>
            <person name="Hattori M."/>
            <person name="Ohkuma M."/>
        </authorList>
    </citation>
    <scope>NUCLEOTIDE SEQUENCE [LARGE SCALE GENOMIC DNA]</scope>
    <source>
        <strain evidence="2">JCM19235</strain>
    </source>
</reference>
<dbReference type="InterPro" id="IPR027417">
    <property type="entry name" value="P-loop_NTPase"/>
</dbReference>